<dbReference type="RefSeq" id="WP_234987508.1">
    <property type="nucleotide sequence ID" value="NZ_BJWI01000075.1"/>
</dbReference>
<reference evidence="4 5" key="1">
    <citation type="submission" date="2016-10" db="EMBL/GenBank/DDBJ databases">
        <authorList>
            <person name="de Groot N.N."/>
        </authorList>
    </citation>
    <scope>NUCLEOTIDE SEQUENCE [LARGE SCALE GENOMIC DNA]</scope>
    <source>
        <strain evidence="4 5">DSM 17073</strain>
    </source>
</reference>
<organism evidence="4 5">
    <name type="scientific">Halolactibacillus halophilus</name>
    <dbReference type="NCBI Taxonomy" id="306540"/>
    <lineage>
        <taxon>Bacteria</taxon>
        <taxon>Bacillati</taxon>
        <taxon>Bacillota</taxon>
        <taxon>Bacilli</taxon>
        <taxon>Bacillales</taxon>
        <taxon>Bacillaceae</taxon>
        <taxon>Halolactibacillus</taxon>
    </lineage>
</organism>
<accession>A0A1I5T8C4</accession>
<evidence type="ECO:0000313" key="5">
    <source>
        <dbReference type="Proteomes" id="UP000242243"/>
    </source>
</evidence>
<dbReference type="InterPro" id="IPR023158">
    <property type="entry name" value="YerB-like_sf"/>
</dbReference>
<dbReference type="EMBL" id="FOXC01000066">
    <property type="protein sequence ID" value="SFP79061.1"/>
    <property type="molecule type" value="Genomic_DNA"/>
</dbReference>
<dbReference type="InterPro" id="IPR021416">
    <property type="entry name" value="DUF3048_N"/>
</dbReference>
<evidence type="ECO:0000259" key="3">
    <source>
        <dbReference type="Pfam" id="PF17479"/>
    </source>
</evidence>
<dbReference type="Proteomes" id="UP000242243">
    <property type="component" value="Unassembled WGS sequence"/>
</dbReference>
<evidence type="ECO:0000313" key="4">
    <source>
        <dbReference type="EMBL" id="SFP79061.1"/>
    </source>
</evidence>
<evidence type="ECO:0000259" key="2">
    <source>
        <dbReference type="Pfam" id="PF11258"/>
    </source>
</evidence>
<dbReference type="Pfam" id="PF11258">
    <property type="entry name" value="DUF3048"/>
    <property type="match status" value="1"/>
</dbReference>
<dbReference type="PROSITE" id="PS51257">
    <property type="entry name" value="PROKAR_LIPOPROTEIN"/>
    <property type="match status" value="1"/>
</dbReference>
<sequence length="349" mass="38972">MSQVKKIVVIVLILIGLVLTGCSEEEVKPTRDQQKKEPAEQVHEPIDVGNKNPDIMAPLTGEAIDEPLNNRIIAVMVNNHPKARPQSGLSAADIVFEILAEGNITRLMAMFHSKVPDVIGPVRSARPYYFNLADDYGALYIYHGAAGFIEDMLKNGAADYLNGAYYDNNQMLFKRESFRVAPHNSYLLTNGIEATATNKGYSLEQSPEPLTFTREDIKTTETASDISFSYGNETTRYVYDTTLETYTRFNDQAQTKELSDETPITLDNIFILETDHEVIDSAGRREIDLTSSGDALLLQKGYVKRVKWENRDGRLLPVENGEVVPFVPGQTWVNVLPTSRGIDTVTMTD</sequence>
<feature type="compositionally biased region" description="Basic and acidic residues" evidence="1">
    <location>
        <begin position="26"/>
        <end position="46"/>
    </location>
</feature>
<dbReference type="Gene3D" id="3.50.90.10">
    <property type="entry name" value="YerB-like"/>
    <property type="match status" value="1"/>
</dbReference>
<dbReference type="AlphaFoldDB" id="A0A1I5T8C4"/>
<dbReference type="STRING" id="306540.SAMN05421839_1663"/>
<evidence type="ECO:0008006" key="6">
    <source>
        <dbReference type="Google" id="ProtNLM"/>
    </source>
</evidence>
<feature type="region of interest" description="Disordered" evidence="1">
    <location>
        <begin position="26"/>
        <end position="47"/>
    </location>
</feature>
<evidence type="ECO:0000256" key="1">
    <source>
        <dbReference type="SAM" id="MobiDB-lite"/>
    </source>
</evidence>
<feature type="domain" description="DUF3048" evidence="2">
    <location>
        <begin position="59"/>
        <end position="202"/>
    </location>
</feature>
<feature type="domain" description="DUF3048" evidence="3">
    <location>
        <begin position="227"/>
        <end position="333"/>
    </location>
</feature>
<dbReference type="InterPro" id="IPR035328">
    <property type="entry name" value="DUF3048_C"/>
</dbReference>
<name>A0A1I5T8C4_9BACI</name>
<dbReference type="SUPFAM" id="SSF159774">
    <property type="entry name" value="YerB-like"/>
    <property type="match status" value="1"/>
</dbReference>
<dbReference type="Pfam" id="PF17479">
    <property type="entry name" value="DUF3048_C"/>
    <property type="match status" value="1"/>
</dbReference>
<gene>
    <name evidence="4" type="ORF">SAMN05421839_1663</name>
</gene>
<proteinExistence type="predicted"/>
<protein>
    <recommendedName>
        <fullName evidence="6">Lipoprotein YerB</fullName>
    </recommendedName>
</protein>